<gene>
    <name evidence="1" type="ORF">L1987_14060</name>
</gene>
<comment type="caution">
    <text evidence="1">The sequence shown here is derived from an EMBL/GenBank/DDBJ whole genome shotgun (WGS) entry which is preliminary data.</text>
</comment>
<proteinExistence type="predicted"/>
<reference evidence="2" key="1">
    <citation type="journal article" date="2022" name="Mol. Ecol. Resour.">
        <title>The genomes of chicory, endive, great burdock and yacon provide insights into Asteraceae palaeo-polyploidization history and plant inulin production.</title>
        <authorList>
            <person name="Fan W."/>
            <person name="Wang S."/>
            <person name="Wang H."/>
            <person name="Wang A."/>
            <person name="Jiang F."/>
            <person name="Liu H."/>
            <person name="Zhao H."/>
            <person name="Xu D."/>
            <person name="Zhang Y."/>
        </authorList>
    </citation>
    <scope>NUCLEOTIDE SEQUENCE [LARGE SCALE GENOMIC DNA]</scope>
    <source>
        <strain evidence="2">cv. Yunnan</strain>
    </source>
</reference>
<dbReference type="EMBL" id="CM042021">
    <property type="protein sequence ID" value="KAI3820201.1"/>
    <property type="molecule type" value="Genomic_DNA"/>
</dbReference>
<organism evidence="1 2">
    <name type="scientific">Smallanthus sonchifolius</name>
    <dbReference type="NCBI Taxonomy" id="185202"/>
    <lineage>
        <taxon>Eukaryota</taxon>
        <taxon>Viridiplantae</taxon>
        <taxon>Streptophyta</taxon>
        <taxon>Embryophyta</taxon>
        <taxon>Tracheophyta</taxon>
        <taxon>Spermatophyta</taxon>
        <taxon>Magnoliopsida</taxon>
        <taxon>eudicotyledons</taxon>
        <taxon>Gunneridae</taxon>
        <taxon>Pentapetalae</taxon>
        <taxon>asterids</taxon>
        <taxon>campanulids</taxon>
        <taxon>Asterales</taxon>
        <taxon>Asteraceae</taxon>
        <taxon>Asteroideae</taxon>
        <taxon>Heliantheae alliance</taxon>
        <taxon>Millerieae</taxon>
        <taxon>Smallanthus</taxon>
    </lineage>
</organism>
<dbReference type="Proteomes" id="UP001056120">
    <property type="component" value="Linkage Group LG04"/>
</dbReference>
<protein>
    <submittedName>
        <fullName evidence="1">Uncharacterized protein</fullName>
    </submittedName>
</protein>
<keyword evidence="2" id="KW-1185">Reference proteome</keyword>
<evidence type="ECO:0000313" key="2">
    <source>
        <dbReference type="Proteomes" id="UP001056120"/>
    </source>
</evidence>
<sequence length="397" mass="42307">MPRKKEPPPSALPSRRSARNSNRSSDAVDGSDLEFRVMPVVGLGSNLEAEDRVPQPPSIVISSELDKVARPTQSDARPGMPSLLTMNLEKDACQVNKEQSTVPGSTTSSEFSSASVRDVENMADKVGLSTPHSPVYSSAEKSSSAGMAGKTILDSTGKTGSAGSVGLASTGSTDNFSIPTPLFSSSFKAKMMESLAKASAGKPATFAREDSGRKCGVFGHNDDVHKPPPPPPVVETLVMDPPTLAPPVATVKGKKIVDDGFIKVVKKKKKFNGPKPKVQIPSLSVSKPGPSKPSGRVRPKVDEGPSTKAQTTHVHVSNQFSALDDTTETDDSFPELNATLKKFAKRYVETNTIPDPDVFKTWSNDLQEYYYLLTKADVEEVESETDGMATLMSTGVP</sequence>
<reference evidence="1 2" key="2">
    <citation type="journal article" date="2022" name="Mol. Ecol. Resour.">
        <title>The genomes of chicory, endive, great burdock and yacon provide insights into Asteraceae paleo-polyploidization history and plant inulin production.</title>
        <authorList>
            <person name="Fan W."/>
            <person name="Wang S."/>
            <person name="Wang H."/>
            <person name="Wang A."/>
            <person name="Jiang F."/>
            <person name="Liu H."/>
            <person name="Zhao H."/>
            <person name="Xu D."/>
            <person name="Zhang Y."/>
        </authorList>
    </citation>
    <scope>NUCLEOTIDE SEQUENCE [LARGE SCALE GENOMIC DNA]</scope>
    <source>
        <strain evidence="2">cv. Yunnan</strain>
        <tissue evidence="1">Leaves</tissue>
    </source>
</reference>
<name>A0ACB9JKG7_9ASTR</name>
<accession>A0ACB9JKG7</accession>
<evidence type="ECO:0000313" key="1">
    <source>
        <dbReference type="EMBL" id="KAI3820201.1"/>
    </source>
</evidence>